<gene>
    <name evidence="8" type="primary">mcpC</name>
    <name evidence="8" type="ordered locus">BHWA1_00730</name>
</gene>
<name>A0A3B6VEH6_BRAHW</name>
<keyword evidence="9" id="KW-1185">Reference proteome</keyword>
<proteinExistence type="inferred from homology"/>
<comment type="similarity">
    <text evidence="2">Belongs to the methyl-accepting chemotaxis (MCP) protein family.</text>
</comment>
<dbReference type="PANTHER" id="PTHR43531:SF11">
    <property type="entry name" value="METHYL-ACCEPTING CHEMOTAXIS PROTEIN 3"/>
    <property type="match status" value="1"/>
</dbReference>
<dbReference type="Gene3D" id="1.10.287.950">
    <property type="entry name" value="Methyl-accepting chemotaxis protein"/>
    <property type="match status" value="1"/>
</dbReference>
<dbReference type="Gene3D" id="3.30.450.20">
    <property type="entry name" value="PAS domain"/>
    <property type="match status" value="1"/>
</dbReference>
<keyword evidence="5" id="KW-0472">Membrane</keyword>
<dbReference type="Proteomes" id="UP000001803">
    <property type="component" value="Chromosome"/>
</dbReference>
<protein>
    <submittedName>
        <fullName evidence="8">Methyl-accepting chemotaxis receptor, signalling domain protein</fullName>
    </submittedName>
</protein>
<evidence type="ECO:0000256" key="4">
    <source>
        <dbReference type="SAM" id="Coils"/>
    </source>
</evidence>
<keyword evidence="4" id="KW-0175">Coiled coil</keyword>
<keyword evidence="8" id="KW-0675">Receptor</keyword>
<accession>A0A3B6VEH6</accession>
<dbReference type="AlphaFoldDB" id="A0A3B6VEH6"/>
<evidence type="ECO:0000256" key="1">
    <source>
        <dbReference type="ARBA" id="ARBA00022500"/>
    </source>
</evidence>
<dbReference type="GO" id="GO:0007165">
    <property type="term" value="P:signal transduction"/>
    <property type="evidence" value="ECO:0007669"/>
    <property type="project" value="UniProtKB-KW"/>
</dbReference>
<keyword evidence="1" id="KW-0145">Chemotaxis</keyword>
<dbReference type="EMBL" id="CP001357">
    <property type="protein sequence ID" value="ACN83224.1"/>
    <property type="molecule type" value="Genomic_DNA"/>
</dbReference>
<sequence>MNDDNKLIAHKDPLRIGKEGSEEMSKKNRGDVSRGSIRYKSLTTGTKTVAAFNNLSEVPFTSAISVNESEFNSPIKTITLISIITTIIILIITSVIIVYYITTRITNVLKELSHSIVDFSLGNLSSEMPSWIFSKKYSNNEIGKMSNDFYNMQKKLIDILKSINNISAAISDKSSSIYKENEYLLKRVEEEAANLEETASSMEEFASGIKNSTQRSSDVSNIMEEVQVSLEYAAGIVNETASNIEIVNESSAKIKNITKMIENISFQTNILALNAAVEAARAGEQGKGFAVVASEVRNLAQNAQTSVKEITDLIDDSVEKINKATDSVRESREIFSQLEEKIRNTVKLILDITSTMQEQSIGVEQVNKAIYNMDINTQKNASLANETSNLSSELLNKSEELNEQISFFKF</sequence>
<evidence type="ECO:0000259" key="7">
    <source>
        <dbReference type="PROSITE" id="PS50885"/>
    </source>
</evidence>
<evidence type="ECO:0000256" key="5">
    <source>
        <dbReference type="SAM" id="Phobius"/>
    </source>
</evidence>
<dbReference type="InterPro" id="IPR004089">
    <property type="entry name" value="MCPsignal_dom"/>
</dbReference>
<keyword evidence="5" id="KW-0812">Transmembrane</keyword>
<dbReference type="GO" id="GO:0005886">
    <property type="term" value="C:plasma membrane"/>
    <property type="evidence" value="ECO:0007669"/>
    <property type="project" value="TreeGrafter"/>
</dbReference>
<dbReference type="PROSITE" id="PS50885">
    <property type="entry name" value="HAMP"/>
    <property type="match status" value="1"/>
</dbReference>
<keyword evidence="5" id="KW-1133">Transmembrane helix</keyword>
<dbReference type="STRING" id="565034.BHWA1_00730"/>
<dbReference type="Pfam" id="PF00015">
    <property type="entry name" value="MCPsignal"/>
    <property type="match status" value="1"/>
</dbReference>
<evidence type="ECO:0000313" key="9">
    <source>
        <dbReference type="Proteomes" id="UP000001803"/>
    </source>
</evidence>
<dbReference type="SMART" id="SM00283">
    <property type="entry name" value="MA"/>
    <property type="match status" value="1"/>
</dbReference>
<dbReference type="GO" id="GO:0006935">
    <property type="term" value="P:chemotaxis"/>
    <property type="evidence" value="ECO:0007669"/>
    <property type="project" value="UniProtKB-KW"/>
</dbReference>
<dbReference type="SUPFAM" id="SSF58104">
    <property type="entry name" value="Methyl-accepting chemotaxis protein (MCP) signaling domain"/>
    <property type="match status" value="1"/>
</dbReference>
<evidence type="ECO:0000259" key="6">
    <source>
        <dbReference type="PROSITE" id="PS50111"/>
    </source>
</evidence>
<evidence type="ECO:0000256" key="3">
    <source>
        <dbReference type="PROSITE-ProRule" id="PRU00284"/>
    </source>
</evidence>
<feature type="transmembrane region" description="Helical" evidence="5">
    <location>
        <begin position="78"/>
        <end position="101"/>
    </location>
</feature>
<feature type="domain" description="Methyl-accepting transducer" evidence="6">
    <location>
        <begin position="166"/>
        <end position="395"/>
    </location>
</feature>
<dbReference type="InterPro" id="IPR051310">
    <property type="entry name" value="MCP_chemotaxis"/>
</dbReference>
<evidence type="ECO:0000313" key="8">
    <source>
        <dbReference type="EMBL" id="ACN83224.1"/>
    </source>
</evidence>
<organism evidence="8 9">
    <name type="scientific">Brachyspira hyodysenteriae (strain ATCC 49526 / WA1)</name>
    <dbReference type="NCBI Taxonomy" id="565034"/>
    <lineage>
        <taxon>Bacteria</taxon>
        <taxon>Pseudomonadati</taxon>
        <taxon>Spirochaetota</taxon>
        <taxon>Spirochaetia</taxon>
        <taxon>Brachyspirales</taxon>
        <taxon>Brachyspiraceae</taxon>
        <taxon>Brachyspira</taxon>
    </lineage>
</organism>
<dbReference type="PANTHER" id="PTHR43531">
    <property type="entry name" value="PROTEIN ICFG"/>
    <property type="match status" value="1"/>
</dbReference>
<feature type="domain" description="HAMP" evidence="7">
    <location>
        <begin position="103"/>
        <end position="161"/>
    </location>
</feature>
<dbReference type="InterPro" id="IPR003660">
    <property type="entry name" value="HAMP_dom"/>
</dbReference>
<dbReference type="GO" id="GO:0004888">
    <property type="term" value="F:transmembrane signaling receptor activity"/>
    <property type="evidence" value="ECO:0007669"/>
    <property type="project" value="TreeGrafter"/>
</dbReference>
<dbReference type="KEGG" id="bhy:BHWA1_00730"/>
<dbReference type="RefSeq" id="WP_012670273.1">
    <property type="nucleotide sequence ID" value="NC_012225.1"/>
</dbReference>
<feature type="coiled-coil region" evidence="4">
    <location>
        <begin position="178"/>
        <end position="205"/>
    </location>
</feature>
<reference evidence="8 9" key="1">
    <citation type="journal article" date="2009" name="PLoS ONE">
        <title>Genome sequence of the pathogenic intestinal spirochete Brachyspira hyodysenteriae reveals adaptations to its lifestyle in the porcine large intestine.</title>
        <authorList>
            <person name="Bellgard M.I."/>
            <person name="Wanchanthuek P."/>
            <person name="La T."/>
            <person name="Ryan K."/>
            <person name="Moolhuijzen P."/>
            <person name="Albertyn Z."/>
            <person name="Shaban B."/>
            <person name="Motro Y."/>
            <person name="Dunn D.S."/>
            <person name="Schibeci D."/>
            <person name="Hunter A."/>
            <person name="Barrero R."/>
            <person name="Phillips N.D."/>
            <person name="Hampson D.J."/>
        </authorList>
    </citation>
    <scope>NUCLEOTIDE SEQUENCE [LARGE SCALE GENOMIC DNA]</scope>
    <source>
        <strain evidence="9">ATCC 49526 / WA1</strain>
    </source>
</reference>
<dbReference type="PROSITE" id="PS50111">
    <property type="entry name" value="CHEMOTAXIS_TRANSDUC_2"/>
    <property type="match status" value="1"/>
</dbReference>
<keyword evidence="3" id="KW-0807">Transducer</keyword>
<evidence type="ECO:0000256" key="2">
    <source>
        <dbReference type="ARBA" id="ARBA00029447"/>
    </source>
</evidence>